<dbReference type="PRINTS" id="PR00368">
    <property type="entry name" value="FADPNR"/>
</dbReference>
<name>A0A2H0W6C5_9BACT</name>
<dbReference type="PRINTS" id="PR00469">
    <property type="entry name" value="PNDRDTASEII"/>
</dbReference>
<protein>
    <submittedName>
        <fullName evidence="7">Thioredoxin reductase</fullName>
    </submittedName>
</protein>
<dbReference type="InterPro" id="IPR008255">
    <property type="entry name" value="Pyr_nucl-diS_OxRdtase_2_AS"/>
</dbReference>
<evidence type="ECO:0000256" key="2">
    <source>
        <dbReference type="ARBA" id="ARBA00022827"/>
    </source>
</evidence>
<evidence type="ECO:0000256" key="5">
    <source>
        <dbReference type="ARBA" id="ARBA00023284"/>
    </source>
</evidence>
<dbReference type="GO" id="GO:0016668">
    <property type="term" value="F:oxidoreductase activity, acting on a sulfur group of donors, NAD(P) as acceptor"/>
    <property type="evidence" value="ECO:0007669"/>
    <property type="project" value="UniProtKB-ARBA"/>
</dbReference>
<dbReference type="PANTHER" id="PTHR48105">
    <property type="entry name" value="THIOREDOXIN REDUCTASE 1-RELATED-RELATED"/>
    <property type="match status" value="1"/>
</dbReference>
<dbReference type="SUPFAM" id="SSF51905">
    <property type="entry name" value="FAD/NAD(P)-binding domain"/>
    <property type="match status" value="1"/>
</dbReference>
<sequence length="312" mass="33795">MTETKKYDVVIIGGGPAGLTAGIYAGRRALKTLVATKDIGGQIAQTSEVENYPGFELISGFDLAKKFFNQAKKFGAEIKFDEAKKITKSKDGFKIKFTRETVEAKTIILAFGKKPRELGVPGEERLRGAGVSYCATCDAPFFKGKILTIVGGGNTALESSIFSAAIAKKVYLIYRGSEFRGEKILQEKVKKIPNVEIMFSEEVTEVFGKDTVDSISLKSGKKLKTDGIIVEIGFVVDRTLAEGFVEMDEKNQIVINPLQETSVPGIFAAGDLTQTAAKQVVIAAGEGAKAALSCFDYLQRIDGKRGILADWH</sequence>
<organism evidence="7 8">
    <name type="scientific">Candidatus Berkelbacteria bacterium CG10_big_fil_rev_8_21_14_0_10_43_13</name>
    <dbReference type="NCBI Taxonomy" id="1974514"/>
    <lineage>
        <taxon>Bacteria</taxon>
        <taxon>Candidatus Berkelbacteria</taxon>
    </lineage>
</organism>
<dbReference type="InterPro" id="IPR050097">
    <property type="entry name" value="Ferredoxin-NADP_redctase_2"/>
</dbReference>
<dbReference type="Proteomes" id="UP000231382">
    <property type="component" value="Unassembled WGS sequence"/>
</dbReference>
<dbReference type="InterPro" id="IPR023753">
    <property type="entry name" value="FAD/NAD-binding_dom"/>
</dbReference>
<dbReference type="Gene3D" id="3.50.50.60">
    <property type="entry name" value="FAD/NAD(P)-binding domain"/>
    <property type="match status" value="2"/>
</dbReference>
<dbReference type="PROSITE" id="PS00573">
    <property type="entry name" value="PYRIDINE_REDOX_2"/>
    <property type="match status" value="1"/>
</dbReference>
<dbReference type="InterPro" id="IPR036188">
    <property type="entry name" value="FAD/NAD-bd_sf"/>
</dbReference>
<evidence type="ECO:0000313" key="8">
    <source>
        <dbReference type="Proteomes" id="UP000231382"/>
    </source>
</evidence>
<evidence type="ECO:0000313" key="7">
    <source>
        <dbReference type="EMBL" id="PIS07621.1"/>
    </source>
</evidence>
<evidence type="ECO:0000256" key="3">
    <source>
        <dbReference type="ARBA" id="ARBA00023002"/>
    </source>
</evidence>
<evidence type="ECO:0000259" key="6">
    <source>
        <dbReference type="Pfam" id="PF07992"/>
    </source>
</evidence>
<keyword evidence="4" id="KW-1015">Disulfide bond</keyword>
<dbReference type="Pfam" id="PF07992">
    <property type="entry name" value="Pyr_redox_2"/>
    <property type="match status" value="1"/>
</dbReference>
<dbReference type="EMBL" id="PEZW01000018">
    <property type="protein sequence ID" value="PIS07621.1"/>
    <property type="molecule type" value="Genomic_DNA"/>
</dbReference>
<gene>
    <name evidence="7" type="ORF">COT78_02895</name>
</gene>
<dbReference type="AlphaFoldDB" id="A0A2H0W6C5"/>
<proteinExistence type="predicted"/>
<keyword evidence="3" id="KW-0560">Oxidoreductase</keyword>
<reference evidence="8" key="1">
    <citation type="submission" date="2017-09" db="EMBL/GenBank/DDBJ databases">
        <title>Depth-based differentiation of microbial function through sediment-hosted aquifers and enrichment of novel symbionts in the deep terrestrial subsurface.</title>
        <authorList>
            <person name="Probst A.J."/>
            <person name="Ladd B."/>
            <person name="Jarett J.K."/>
            <person name="Geller-Mcgrath D.E."/>
            <person name="Sieber C.M.K."/>
            <person name="Emerson J.B."/>
            <person name="Anantharaman K."/>
            <person name="Thomas B.C."/>
            <person name="Malmstrom R."/>
            <person name="Stieglmeier M."/>
            <person name="Klingl A."/>
            <person name="Woyke T."/>
            <person name="Ryan C.M."/>
            <person name="Banfield J.F."/>
        </authorList>
    </citation>
    <scope>NUCLEOTIDE SEQUENCE [LARGE SCALE GENOMIC DNA]</scope>
</reference>
<evidence type="ECO:0000256" key="4">
    <source>
        <dbReference type="ARBA" id="ARBA00023157"/>
    </source>
</evidence>
<keyword evidence="2" id="KW-0274">FAD</keyword>
<accession>A0A2H0W6C5</accession>
<comment type="caution">
    <text evidence="7">The sequence shown here is derived from an EMBL/GenBank/DDBJ whole genome shotgun (WGS) entry which is preliminary data.</text>
</comment>
<keyword evidence="5" id="KW-0676">Redox-active center</keyword>
<keyword evidence="1" id="KW-0285">Flavoprotein</keyword>
<feature type="domain" description="FAD/NAD(P)-binding" evidence="6">
    <location>
        <begin position="7"/>
        <end position="287"/>
    </location>
</feature>
<evidence type="ECO:0000256" key="1">
    <source>
        <dbReference type="ARBA" id="ARBA00022630"/>
    </source>
</evidence>